<reference evidence="1 2" key="1">
    <citation type="journal article" date="2016" name="Sci. Rep.">
        <title>Metabolic traits of an uncultured archaeal lineage -MSBL1- from brine pools of the Red Sea.</title>
        <authorList>
            <person name="Mwirichia R."/>
            <person name="Alam I."/>
            <person name="Rashid M."/>
            <person name="Vinu M."/>
            <person name="Ba-Alawi W."/>
            <person name="Anthony Kamau A."/>
            <person name="Kamanda Ngugi D."/>
            <person name="Goker M."/>
            <person name="Klenk H.P."/>
            <person name="Bajic V."/>
            <person name="Stingl U."/>
        </authorList>
    </citation>
    <scope>NUCLEOTIDE SEQUENCE [LARGE SCALE GENOMIC DNA]</scope>
    <source>
        <strain evidence="1">SCGC-AAA259E17</strain>
    </source>
</reference>
<protein>
    <submittedName>
        <fullName evidence="1">Uncharacterized protein</fullName>
    </submittedName>
</protein>
<evidence type="ECO:0000313" key="2">
    <source>
        <dbReference type="Proteomes" id="UP000070373"/>
    </source>
</evidence>
<dbReference type="EMBL" id="LHXN01000110">
    <property type="protein sequence ID" value="KXA91479.1"/>
    <property type="molecule type" value="Genomic_DNA"/>
</dbReference>
<sequence length="100" mass="11139">MLRVPQFTKKIPITILQSQKTTEGTVGTRPASARDGDSMRVSAFLTHQPDDRVGAIRDVLLGKSLIGYRTNSIPEHSGGCWEHLLKKCSHLYTKPHISKQ</sequence>
<evidence type="ECO:0000313" key="1">
    <source>
        <dbReference type="EMBL" id="KXA91479.1"/>
    </source>
</evidence>
<comment type="caution">
    <text evidence="1">The sequence shown here is derived from an EMBL/GenBank/DDBJ whole genome shotgun (WGS) entry which is preliminary data.</text>
</comment>
<name>A0A133UBB6_9EURY</name>
<dbReference type="Proteomes" id="UP000070373">
    <property type="component" value="Unassembled WGS sequence"/>
</dbReference>
<accession>A0A133UBB6</accession>
<organism evidence="1 2">
    <name type="scientific">candidate division MSBL1 archaeon SCGC-AAA259E17</name>
    <dbReference type="NCBI Taxonomy" id="1698263"/>
    <lineage>
        <taxon>Archaea</taxon>
        <taxon>Methanobacteriati</taxon>
        <taxon>Methanobacteriota</taxon>
        <taxon>candidate division MSBL1</taxon>
    </lineage>
</organism>
<gene>
    <name evidence="1" type="ORF">AKJ64_04715</name>
</gene>
<proteinExistence type="predicted"/>
<keyword evidence="2" id="KW-1185">Reference proteome</keyword>
<dbReference type="AlphaFoldDB" id="A0A133UBB6"/>